<evidence type="ECO:0000313" key="2">
    <source>
        <dbReference type="EMBL" id="GFS51007.1"/>
    </source>
</evidence>
<name>A0A8X6ILT5_NEPPI</name>
<dbReference type="EMBL" id="BMAW01045614">
    <property type="protein sequence ID" value="GFS51007.1"/>
    <property type="molecule type" value="Genomic_DNA"/>
</dbReference>
<sequence>MPFFFVLFAASAAATQPRILNTLSSFRICRGSEGRAWGSITNISSFARSFRSYFFSIPLQLYSWLSWNNSTLSTILEESVFLKLFNFCDDTSNAVIPMKLKSKSRDEIKA</sequence>
<feature type="signal peptide" evidence="1">
    <location>
        <begin position="1"/>
        <end position="17"/>
    </location>
</feature>
<proteinExistence type="predicted"/>
<gene>
    <name evidence="2" type="ORF">NPIL_568271</name>
</gene>
<dbReference type="AlphaFoldDB" id="A0A8X6ILT5"/>
<evidence type="ECO:0000313" key="3">
    <source>
        <dbReference type="Proteomes" id="UP000887013"/>
    </source>
</evidence>
<accession>A0A8X6ILT5</accession>
<dbReference type="Proteomes" id="UP000887013">
    <property type="component" value="Unassembled WGS sequence"/>
</dbReference>
<protein>
    <recommendedName>
        <fullName evidence="4">Secreted protein</fullName>
    </recommendedName>
</protein>
<keyword evidence="3" id="KW-1185">Reference proteome</keyword>
<evidence type="ECO:0000256" key="1">
    <source>
        <dbReference type="SAM" id="SignalP"/>
    </source>
</evidence>
<feature type="chain" id="PRO_5036454255" description="Secreted protein" evidence="1">
    <location>
        <begin position="18"/>
        <end position="110"/>
    </location>
</feature>
<reference evidence="2" key="1">
    <citation type="submission" date="2020-08" db="EMBL/GenBank/DDBJ databases">
        <title>Multicomponent nature underlies the extraordinary mechanical properties of spider dragline silk.</title>
        <authorList>
            <person name="Kono N."/>
            <person name="Nakamura H."/>
            <person name="Mori M."/>
            <person name="Yoshida Y."/>
            <person name="Ohtoshi R."/>
            <person name="Malay A.D."/>
            <person name="Moran D.A.P."/>
            <person name="Tomita M."/>
            <person name="Numata K."/>
            <person name="Arakawa K."/>
        </authorList>
    </citation>
    <scope>NUCLEOTIDE SEQUENCE</scope>
</reference>
<evidence type="ECO:0008006" key="4">
    <source>
        <dbReference type="Google" id="ProtNLM"/>
    </source>
</evidence>
<comment type="caution">
    <text evidence="2">The sequence shown here is derived from an EMBL/GenBank/DDBJ whole genome shotgun (WGS) entry which is preliminary data.</text>
</comment>
<keyword evidence="1" id="KW-0732">Signal</keyword>
<organism evidence="2 3">
    <name type="scientific">Nephila pilipes</name>
    <name type="common">Giant wood spider</name>
    <name type="synonym">Nephila maculata</name>
    <dbReference type="NCBI Taxonomy" id="299642"/>
    <lineage>
        <taxon>Eukaryota</taxon>
        <taxon>Metazoa</taxon>
        <taxon>Ecdysozoa</taxon>
        <taxon>Arthropoda</taxon>
        <taxon>Chelicerata</taxon>
        <taxon>Arachnida</taxon>
        <taxon>Araneae</taxon>
        <taxon>Araneomorphae</taxon>
        <taxon>Entelegynae</taxon>
        <taxon>Araneoidea</taxon>
        <taxon>Nephilidae</taxon>
        <taxon>Nephila</taxon>
    </lineage>
</organism>